<evidence type="ECO:0000313" key="5">
    <source>
        <dbReference type="Proteomes" id="UP001642540"/>
    </source>
</evidence>
<evidence type="ECO:0000256" key="2">
    <source>
        <dbReference type="ARBA" id="ARBA00023134"/>
    </source>
</evidence>
<feature type="compositionally biased region" description="Polar residues" evidence="3">
    <location>
        <begin position="105"/>
        <end position="115"/>
    </location>
</feature>
<dbReference type="PANTHER" id="PTHR47977">
    <property type="entry name" value="RAS-RELATED PROTEIN RAB"/>
    <property type="match status" value="1"/>
</dbReference>
<feature type="compositionally biased region" description="Gly residues" evidence="3">
    <location>
        <begin position="52"/>
        <end position="65"/>
    </location>
</feature>
<keyword evidence="5" id="KW-1185">Reference proteome</keyword>
<keyword evidence="1" id="KW-0547">Nucleotide-binding</keyword>
<comment type="caution">
    <text evidence="4">The sequence shown here is derived from an EMBL/GenBank/DDBJ whole genome shotgun (WGS) entry which is preliminary data.</text>
</comment>
<evidence type="ECO:0000256" key="1">
    <source>
        <dbReference type="ARBA" id="ARBA00022741"/>
    </source>
</evidence>
<feature type="region of interest" description="Disordered" evidence="3">
    <location>
        <begin position="1"/>
        <end position="174"/>
    </location>
</feature>
<dbReference type="InterPro" id="IPR001806">
    <property type="entry name" value="Small_GTPase"/>
</dbReference>
<feature type="region of interest" description="Disordered" evidence="3">
    <location>
        <begin position="410"/>
        <end position="434"/>
    </location>
</feature>
<evidence type="ECO:0008006" key="6">
    <source>
        <dbReference type="Google" id="ProtNLM"/>
    </source>
</evidence>
<dbReference type="Pfam" id="PF00071">
    <property type="entry name" value="Ras"/>
    <property type="match status" value="1"/>
</dbReference>
<dbReference type="PROSITE" id="PS51421">
    <property type="entry name" value="RAS"/>
    <property type="match status" value="1"/>
</dbReference>
<feature type="compositionally biased region" description="Gly residues" evidence="3">
    <location>
        <begin position="420"/>
        <end position="431"/>
    </location>
</feature>
<feature type="compositionally biased region" description="Basic and acidic residues" evidence="3">
    <location>
        <begin position="160"/>
        <end position="174"/>
    </location>
</feature>
<keyword evidence="2" id="KW-0342">GTP-binding</keyword>
<dbReference type="InterPro" id="IPR027417">
    <property type="entry name" value="P-loop_NTPase"/>
</dbReference>
<dbReference type="Proteomes" id="UP001642540">
    <property type="component" value="Unassembled WGS sequence"/>
</dbReference>
<proteinExistence type="predicted"/>
<dbReference type="EMBL" id="CAXLJM020000025">
    <property type="protein sequence ID" value="CAL8092575.1"/>
    <property type="molecule type" value="Genomic_DNA"/>
</dbReference>
<name>A0ABP1Q7W8_9HEXA</name>
<protein>
    <recommendedName>
        <fullName evidence="6">Intraflagellar transport protein 27</fullName>
    </recommendedName>
</protein>
<dbReference type="Gene3D" id="3.40.50.300">
    <property type="entry name" value="P-loop containing nucleotide triphosphate hydrolases"/>
    <property type="match status" value="1"/>
</dbReference>
<dbReference type="InterPro" id="IPR050227">
    <property type="entry name" value="Rab"/>
</dbReference>
<feature type="region of interest" description="Disordered" evidence="3">
    <location>
        <begin position="316"/>
        <end position="345"/>
    </location>
</feature>
<dbReference type="PRINTS" id="PR00449">
    <property type="entry name" value="RASTRNSFRMNG"/>
</dbReference>
<evidence type="ECO:0000313" key="4">
    <source>
        <dbReference type="EMBL" id="CAL8092575.1"/>
    </source>
</evidence>
<sequence length="456" mass="47782">MDNFSGSSGRDYPLRNNSGGFSGTSNFNDPPGVGERAPPMQPYANGMLSRPSGGGGASGGSGGSIGMPPLQREDSLASVSGGGSRAQQASHEVFMVREAGGPTPASRSNDRSSYPGSGGGGAGNRFLQESDSMTGGERGGEYSNQNAKSTSHSTANTSHHRGERERDKDKEKDSLTKLVFPKMLKIAIVGDSTAGKTAICNAFTSEGYNFSRNYHMTTGVSIYAKSIKLPTRETGGSTEAGGSNTAIISSLEEPLVEPRINLVLVDSAGKDIYRELLPQYWERLNGLALVIDLTSSSALQTAVDWVSLAKGCISSSTSGSQNQSKHHHEDGSGDPGSSNNTKRDQTLPPFLGVLIGSKNDLKDQRVISPKAAQNFAAQHGLQYFECSAKENSGMEEPFFFLSHQWTIQSSAGGNDKEEGAGGSGGGGGIFGVGRNAHISSSRRSAFASRQSSSEAF</sequence>
<accession>A0ABP1Q7W8</accession>
<gene>
    <name evidence="4" type="ORF">ODALV1_LOCUS8264</name>
</gene>
<organism evidence="4 5">
    <name type="scientific">Orchesella dallaii</name>
    <dbReference type="NCBI Taxonomy" id="48710"/>
    <lineage>
        <taxon>Eukaryota</taxon>
        <taxon>Metazoa</taxon>
        <taxon>Ecdysozoa</taxon>
        <taxon>Arthropoda</taxon>
        <taxon>Hexapoda</taxon>
        <taxon>Collembola</taxon>
        <taxon>Entomobryomorpha</taxon>
        <taxon>Entomobryoidea</taxon>
        <taxon>Orchesellidae</taxon>
        <taxon>Orchesellinae</taxon>
        <taxon>Orchesella</taxon>
    </lineage>
</organism>
<evidence type="ECO:0000256" key="3">
    <source>
        <dbReference type="SAM" id="MobiDB-lite"/>
    </source>
</evidence>
<feature type="compositionally biased region" description="Polar residues" evidence="3">
    <location>
        <begin position="15"/>
        <end position="28"/>
    </location>
</feature>
<reference evidence="4 5" key="1">
    <citation type="submission" date="2024-08" db="EMBL/GenBank/DDBJ databases">
        <authorList>
            <person name="Cucini C."/>
            <person name="Frati F."/>
        </authorList>
    </citation>
    <scope>NUCLEOTIDE SEQUENCE [LARGE SCALE GENOMIC DNA]</scope>
</reference>
<dbReference type="PROSITE" id="PS51419">
    <property type="entry name" value="RAB"/>
    <property type="match status" value="1"/>
</dbReference>
<dbReference type="SUPFAM" id="SSF52540">
    <property type="entry name" value="P-loop containing nucleoside triphosphate hydrolases"/>
    <property type="match status" value="1"/>
</dbReference>
<dbReference type="SMART" id="SM00175">
    <property type="entry name" value="RAB"/>
    <property type="match status" value="1"/>
</dbReference>
<dbReference type="SMART" id="SM00173">
    <property type="entry name" value="RAS"/>
    <property type="match status" value="1"/>
</dbReference>